<reference evidence="2" key="1">
    <citation type="journal article" date="2022" name="IScience">
        <title>Evolution of zygomycete secretomes and the origins of terrestrial fungal ecologies.</title>
        <authorList>
            <person name="Chang Y."/>
            <person name="Wang Y."/>
            <person name="Mondo S."/>
            <person name="Ahrendt S."/>
            <person name="Andreopoulos W."/>
            <person name="Barry K."/>
            <person name="Beard J."/>
            <person name="Benny G.L."/>
            <person name="Blankenship S."/>
            <person name="Bonito G."/>
            <person name="Cuomo C."/>
            <person name="Desiro A."/>
            <person name="Gervers K.A."/>
            <person name="Hundley H."/>
            <person name="Kuo A."/>
            <person name="LaButti K."/>
            <person name="Lang B.F."/>
            <person name="Lipzen A."/>
            <person name="O'Donnell K."/>
            <person name="Pangilinan J."/>
            <person name="Reynolds N."/>
            <person name="Sandor L."/>
            <person name="Smith M.E."/>
            <person name="Tsang A."/>
            <person name="Grigoriev I.V."/>
            <person name="Stajich J.E."/>
            <person name="Spatafora J.W."/>
        </authorList>
    </citation>
    <scope>NUCLEOTIDE SEQUENCE</scope>
    <source>
        <strain evidence="2">RSA 2281</strain>
    </source>
</reference>
<dbReference type="AlphaFoldDB" id="A0AAD5PA82"/>
<name>A0AAD5PA82_9FUNG</name>
<reference evidence="2" key="2">
    <citation type="submission" date="2023-02" db="EMBL/GenBank/DDBJ databases">
        <authorList>
            <consortium name="DOE Joint Genome Institute"/>
            <person name="Mondo S.J."/>
            <person name="Chang Y."/>
            <person name="Wang Y."/>
            <person name="Ahrendt S."/>
            <person name="Andreopoulos W."/>
            <person name="Barry K."/>
            <person name="Beard J."/>
            <person name="Benny G.L."/>
            <person name="Blankenship S."/>
            <person name="Bonito G."/>
            <person name="Cuomo C."/>
            <person name="Desiro A."/>
            <person name="Gervers K.A."/>
            <person name="Hundley H."/>
            <person name="Kuo A."/>
            <person name="LaButti K."/>
            <person name="Lang B.F."/>
            <person name="Lipzen A."/>
            <person name="O'Donnell K."/>
            <person name="Pangilinan J."/>
            <person name="Reynolds N."/>
            <person name="Sandor L."/>
            <person name="Smith M.W."/>
            <person name="Tsang A."/>
            <person name="Grigoriev I.V."/>
            <person name="Stajich J.E."/>
            <person name="Spatafora J.W."/>
        </authorList>
    </citation>
    <scope>NUCLEOTIDE SEQUENCE</scope>
    <source>
        <strain evidence="2">RSA 2281</strain>
    </source>
</reference>
<dbReference type="InterPro" id="IPR032675">
    <property type="entry name" value="LRR_dom_sf"/>
</dbReference>
<accession>A0AAD5PA82</accession>
<gene>
    <name evidence="2" type="ORF">BDA99DRAFT_541516</name>
</gene>
<dbReference type="SUPFAM" id="SSF81383">
    <property type="entry name" value="F-box domain"/>
    <property type="match status" value="1"/>
</dbReference>
<dbReference type="GO" id="GO:0031146">
    <property type="term" value="P:SCF-dependent proteasomal ubiquitin-dependent protein catabolic process"/>
    <property type="evidence" value="ECO:0007669"/>
    <property type="project" value="TreeGrafter"/>
</dbReference>
<sequence>MTQTLEDIMSQMTLNKVDHQCQPEIPPTRVQSQQSHCLVHCNPEWRSAKVSLATKQYENQHDNQNDKEGDYMSTKRLDFISLLPFEIASAVLQRLTIGTLLESIKVNHEWYARIMNTPSLWHEITVTDDQDALIPMLTHVGKHVRSYMIYNGGPNIIAGSLNIMFYGCMSNIKSLTWENCLCDEMDILDALQYLSGSLTELTLYADQDHFYSPPHYLSILRTCPNLKRLNVALPHSHMDIILDDPPVSPNDNLKLTHLNWTTGSSLVEEDIHPLLYACPDLRYLQIGCFTGEMSIFFNPEVRPSLRYLSIDDFVEGYEPDVDYWDDDDYYYDDSEEEEDDNNNDEKIQDRLQALTIYCTNARSWEIIKEILSREKNVLEKLTVYHDYEGFDAGYLIQNFRGKWLTFYGSDGGTNCAELDATLISHDEDDNINNNNDVISPTGTSFPRLWHIHSTYNQADNENQVASLIMALKNKTSSDNNKTSNNTTMASHRITRLRLAKGPVGGEIILPLLLELPSLQVLKLEQCIFYTQTLVQFAKQLASRKRDTSALNYLGFSTVCGLTDEVVMELASVSGLKRIKLWHCDYLTDKSIHHLVDQSESDLEDLDLFQCKQVTWDTINHVQDVLETRRL</sequence>
<feature type="domain" description="F-box" evidence="1">
    <location>
        <begin position="77"/>
        <end position="124"/>
    </location>
</feature>
<keyword evidence="3" id="KW-1185">Reference proteome</keyword>
<dbReference type="PANTHER" id="PTHR13318">
    <property type="entry name" value="PARTNER OF PAIRED, ISOFORM B-RELATED"/>
    <property type="match status" value="1"/>
</dbReference>
<dbReference type="InterPro" id="IPR001810">
    <property type="entry name" value="F-box_dom"/>
</dbReference>
<protein>
    <recommendedName>
        <fullName evidence="1">F-box domain-containing protein</fullName>
    </recommendedName>
</protein>
<dbReference type="Proteomes" id="UP001209540">
    <property type="component" value="Unassembled WGS sequence"/>
</dbReference>
<organism evidence="2 3">
    <name type="scientific">Phascolomyces articulosus</name>
    <dbReference type="NCBI Taxonomy" id="60185"/>
    <lineage>
        <taxon>Eukaryota</taxon>
        <taxon>Fungi</taxon>
        <taxon>Fungi incertae sedis</taxon>
        <taxon>Mucoromycota</taxon>
        <taxon>Mucoromycotina</taxon>
        <taxon>Mucoromycetes</taxon>
        <taxon>Mucorales</taxon>
        <taxon>Lichtheimiaceae</taxon>
        <taxon>Phascolomyces</taxon>
    </lineage>
</organism>
<dbReference type="SUPFAM" id="SSF52047">
    <property type="entry name" value="RNI-like"/>
    <property type="match status" value="2"/>
</dbReference>
<dbReference type="InterPro" id="IPR036047">
    <property type="entry name" value="F-box-like_dom_sf"/>
</dbReference>
<dbReference type="GO" id="GO:0019005">
    <property type="term" value="C:SCF ubiquitin ligase complex"/>
    <property type="evidence" value="ECO:0007669"/>
    <property type="project" value="TreeGrafter"/>
</dbReference>
<comment type="caution">
    <text evidence="2">The sequence shown here is derived from an EMBL/GenBank/DDBJ whole genome shotgun (WGS) entry which is preliminary data.</text>
</comment>
<dbReference type="Gene3D" id="3.80.10.10">
    <property type="entry name" value="Ribonuclease Inhibitor"/>
    <property type="match status" value="1"/>
</dbReference>
<dbReference type="EMBL" id="JAIXMP010000030">
    <property type="protein sequence ID" value="KAI9251527.1"/>
    <property type="molecule type" value="Genomic_DNA"/>
</dbReference>
<dbReference type="Gene3D" id="1.20.1280.50">
    <property type="match status" value="1"/>
</dbReference>
<proteinExistence type="predicted"/>
<evidence type="ECO:0000313" key="2">
    <source>
        <dbReference type="EMBL" id="KAI9251527.1"/>
    </source>
</evidence>
<dbReference type="PROSITE" id="PS50181">
    <property type="entry name" value="FBOX"/>
    <property type="match status" value="1"/>
</dbReference>
<evidence type="ECO:0000259" key="1">
    <source>
        <dbReference type="PROSITE" id="PS50181"/>
    </source>
</evidence>
<evidence type="ECO:0000313" key="3">
    <source>
        <dbReference type="Proteomes" id="UP001209540"/>
    </source>
</evidence>